<dbReference type="Gene3D" id="3.60.10.10">
    <property type="entry name" value="Endonuclease/exonuclease/phosphatase"/>
    <property type="match status" value="1"/>
</dbReference>
<feature type="region of interest" description="Disordered" evidence="1">
    <location>
        <begin position="321"/>
        <end position="380"/>
    </location>
</feature>
<dbReference type="SUPFAM" id="SSF56219">
    <property type="entry name" value="DNase I-like"/>
    <property type="match status" value="1"/>
</dbReference>
<feature type="region of interest" description="Disordered" evidence="1">
    <location>
        <begin position="399"/>
        <end position="422"/>
    </location>
</feature>
<feature type="compositionally biased region" description="Basic and acidic residues" evidence="1">
    <location>
        <begin position="409"/>
        <end position="421"/>
    </location>
</feature>
<reference evidence="3" key="2">
    <citation type="submission" date="2022-01" db="EMBL/GenBank/DDBJ databases">
        <authorList>
            <person name="Yamashiro T."/>
            <person name="Shiraishi A."/>
            <person name="Satake H."/>
            <person name="Nakayama K."/>
        </authorList>
    </citation>
    <scope>NUCLEOTIDE SEQUENCE</scope>
</reference>
<proteinExistence type="predicted"/>
<comment type="caution">
    <text evidence="3">The sequence shown here is derived from an EMBL/GenBank/DDBJ whole genome shotgun (WGS) entry which is preliminary data.</text>
</comment>
<dbReference type="EMBL" id="BQNB010009193">
    <property type="protein sequence ID" value="GJS60018.1"/>
    <property type="molecule type" value="Genomic_DNA"/>
</dbReference>
<dbReference type="Proteomes" id="UP001151760">
    <property type="component" value="Unassembled WGS sequence"/>
</dbReference>
<dbReference type="Pfam" id="PF14111">
    <property type="entry name" value="DUF4283"/>
    <property type="match status" value="1"/>
</dbReference>
<dbReference type="InterPro" id="IPR036691">
    <property type="entry name" value="Endo/exonu/phosph_ase_sf"/>
</dbReference>
<sequence length="749" mass="84022">MEKLAGGTQNLRGCLKHTQIRNIEGKILGKDGKPLMPIRTKAVRGASLTQEETIVEPLIGNEPDLDNSFWNSAPVIDKEATTDATSEKTDSQCMGSKSYVNVVAAAKPNPKLNFRTLFNKDKVEHSDFVLPVEKIVTKDDDDVFYFKFSSMTGLEQVLEQGPWLIRNQPLILTKWAPNLDLAKDVVKKVPVWVKVHRVPVVAYSDDGLSLIASQIGKPVMLDAFTSSMCSEPWGRMGYARALIEISAENELKNEIKMVVPIVEGEGHTIERMRVEYEWKPPRCPDCLVFGHDQTSCPKRVVVPKVNVTATQEDGFTMVQNMKKNKGKGPATNPKNHVGGFKVNNSKNFHYQPVKPKGNDPKSSTSGYKANEKAKVQEGENNGVKLRNLFEKLNDITHIVDPNSEAGETSGKKGGVESDEAAKSSFYEVDSDDEVDEHITMEKQKVPSTKGASTPSDHSHVDLSELARICSKVFKFWDWTSNANLLYAGNHIKERRLLWTDLGIHKHVTRGCPWVLLGDFNVALNLEDTYSGSSSLNSAMIEFKDCVADIEVMDINCSGLHFTWNQKPKGGGGILKKLDRIMGNVEFIDEFPGAHAFFQPYRISDHSPAVLKIPDLLSNKPKPFKFFNFITHKKKFLDGRLLLTGTVMSHLSLDVSITTKLKALKRPLRKLVHDQGNLHDRVNKLRHELDVVQKSLDLRPDDQILREEEAVYVQAFNEAKLDEERFLKQKSKDRMVECGGLKFCLFPQVS</sequence>
<name>A0ABQ4X4P2_9ASTR</name>
<dbReference type="InterPro" id="IPR040256">
    <property type="entry name" value="At4g02000-like"/>
</dbReference>
<organism evidence="3 4">
    <name type="scientific">Tanacetum coccineum</name>
    <dbReference type="NCBI Taxonomy" id="301880"/>
    <lineage>
        <taxon>Eukaryota</taxon>
        <taxon>Viridiplantae</taxon>
        <taxon>Streptophyta</taxon>
        <taxon>Embryophyta</taxon>
        <taxon>Tracheophyta</taxon>
        <taxon>Spermatophyta</taxon>
        <taxon>Magnoliopsida</taxon>
        <taxon>eudicotyledons</taxon>
        <taxon>Gunneridae</taxon>
        <taxon>Pentapetalae</taxon>
        <taxon>asterids</taxon>
        <taxon>campanulids</taxon>
        <taxon>Asterales</taxon>
        <taxon>Asteraceae</taxon>
        <taxon>Asteroideae</taxon>
        <taxon>Anthemideae</taxon>
        <taxon>Anthemidinae</taxon>
        <taxon>Tanacetum</taxon>
    </lineage>
</organism>
<reference evidence="3" key="1">
    <citation type="journal article" date="2022" name="Int. J. Mol. Sci.">
        <title>Draft Genome of Tanacetum Coccineum: Genomic Comparison of Closely Related Tanacetum-Family Plants.</title>
        <authorList>
            <person name="Yamashiro T."/>
            <person name="Shiraishi A."/>
            <person name="Nakayama K."/>
            <person name="Satake H."/>
        </authorList>
    </citation>
    <scope>NUCLEOTIDE SEQUENCE</scope>
</reference>
<evidence type="ECO:0000313" key="4">
    <source>
        <dbReference type="Proteomes" id="UP001151760"/>
    </source>
</evidence>
<gene>
    <name evidence="3" type="ORF">Tco_0654802</name>
</gene>
<accession>A0ABQ4X4P2</accession>
<evidence type="ECO:0000313" key="3">
    <source>
        <dbReference type="EMBL" id="GJS60018.1"/>
    </source>
</evidence>
<feature type="domain" description="DUF4283" evidence="2">
    <location>
        <begin position="141"/>
        <end position="182"/>
    </location>
</feature>
<evidence type="ECO:0000259" key="2">
    <source>
        <dbReference type="Pfam" id="PF14111"/>
    </source>
</evidence>
<protein>
    <submittedName>
        <fullName evidence="3">Trichome birefringence-like protein 3</fullName>
    </submittedName>
</protein>
<dbReference type="PANTHER" id="PTHR31286:SF99">
    <property type="entry name" value="DUF4283 DOMAIN-CONTAINING PROTEIN"/>
    <property type="match status" value="1"/>
</dbReference>
<dbReference type="InterPro" id="IPR025558">
    <property type="entry name" value="DUF4283"/>
</dbReference>
<evidence type="ECO:0000256" key="1">
    <source>
        <dbReference type="SAM" id="MobiDB-lite"/>
    </source>
</evidence>
<keyword evidence="4" id="KW-1185">Reference proteome</keyword>
<dbReference type="PANTHER" id="PTHR31286">
    <property type="entry name" value="GLYCINE-RICH CELL WALL STRUCTURAL PROTEIN 1.8-LIKE"/>
    <property type="match status" value="1"/>
</dbReference>